<reference evidence="1" key="1">
    <citation type="submission" date="2019-08" db="EMBL/GenBank/DDBJ databases">
        <authorList>
            <person name="Kucharzyk K."/>
            <person name="Murdoch R.W."/>
            <person name="Higgins S."/>
            <person name="Loffler F."/>
        </authorList>
    </citation>
    <scope>NUCLEOTIDE SEQUENCE</scope>
</reference>
<sequence>MSESETKELRDNILNGLNIALHRLIQEKKKSNSELAISNRGKVVKVRASEL</sequence>
<comment type="caution">
    <text evidence="1">The sequence shown here is derived from an EMBL/GenBank/DDBJ whole genome shotgun (WGS) entry which is preliminary data.</text>
</comment>
<evidence type="ECO:0000313" key="1">
    <source>
        <dbReference type="EMBL" id="MPM43957.1"/>
    </source>
</evidence>
<organism evidence="1">
    <name type="scientific">bioreactor metagenome</name>
    <dbReference type="NCBI Taxonomy" id="1076179"/>
    <lineage>
        <taxon>unclassified sequences</taxon>
        <taxon>metagenomes</taxon>
        <taxon>ecological metagenomes</taxon>
    </lineage>
</organism>
<dbReference type="AlphaFoldDB" id="A0A644ZT73"/>
<proteinExistence type="predicted"/>
<accession>A0A644ZT73</accession>
<name>A0A644ZT73_9ZZZZ</name>
<protein>
    <submittedName>
        <fullName evidence="1">Uncharacterized protein</fullName>
    </submittedName>
</protein>
<dbReference type="EMBL" id="VSSQ01010299">
    <property type="protein sequence ID" value="MPM43957.1"/>
    <property type="molecule type" value="Genomic_DNA"/>
</dbReference>
<gene>
    <name evidence="1" type="ORF">SDC9_90635</name>
</gene>